<dbReference type="EMBL" id="CAJVPT010055189">
    <property type="protein sequence ID" value="CAG8754724.1"/>
    <property type="molecule type" value="Genomic_DNA"/>
</dbReference>
<comment type="caution">
    <text evidence="1">The sequence shown here is derived from an EMBL/GenBank/DDBJ whole genome shotgun (WGS) entry which is preliminary data.</text>
</comment>
<reference evidence="1" key="1">
    <citation type="submission" date="2021-06" db="EMBL/GenBank/DDBJ databases">
        <authorList>
            <person name="Kallberg Y."/>
            <person name="Tangrot J."/>
            <person name="Rosling A."/>
        </authorList>
    </citation>
    <scope>NUCLEOTIDE SEQUENCE</scope>
    <source>
        <strain evidence="1">CL356</strain>
    </source>
</reference>
<accession>A0ACA9QIT9</accession>
<sequence length="172" mass="18873">STEDKESSIEPSARRGIWDRWPLLQQSVHVPEWTLQDEVKAIAEKTMKDWAHNHQDSASAKDAAVKDTDGHGKGDKPHPHKQREPPVSPGATSEATQEEYWDVTATSVDEGLLSQSALHGLSLEAATFLSHIFGLLAAHRPAHDASLQNRLNATDWKTALSILASSEIISNE</sequence>
<keyword evidence="2" id="KW-1185">Reference proteome</keyword>
<proteinExistence type="predicted"/>
<evidence type="ECO:0000313" key="2">
    <source>
        <dbReference type="Proteomes" id="UP000789525"/>
    </source>
</evidence>
<name>A0ACA9QIT9_9GLOM</name>
<protein>
    <submittedName>
        <fullName evidence="1">10946_t:CDS:1</fullName>
    </submittedName>
</protein>
<evidence type="ECO:0000313" key="1">
    <source>
        <dbReference type="EMBL" id="CAG8754724.1"/>
    </source>
</evidence>
<gene>
    <name evidence="1" type="ORF">ACOLOM_LOCUS12889</name>
</gene>
<dbReference type="Proteomes" id="UP000789525">
    <property type="component" value="Unassembled WGS sequence"/>
</dbReference>
<organism evidence="1 2">
    <name type="scientific">Acaulospora colombiana</name>
    <dbReference type="NCBI Taxonomy" id="27376"/>
    <lineage>
        <taxon>Eukaryota</taxon>
        <taxon>Fungi</taxon>
        <taxon>Fungi incertae sedis</taxon>
        <taxon>Mucoromycota</taxon>
        <taxon>Glomeromycotina</taxon>
        <taxon>Glomeromycetes</taxon>
        <taxon>Diversisporales</taxon>
        <taxon>Acaulosporaceae</taxon>
        <taxon>Acaulospora</taxon>
    </lineage>
</organism>
<feature type="non-terminal residue" evidence="1">
    <location>
        <position position="1"/>
    </location>
</feature>